<feature type="domain" description="SH3" evidence="6">
    <location>
        <begin position="249"/>
        <end position="352"/>
    </location>
</feature>
<evidence type="ECO:0000256" key="1">
    <source>
        <dbReference type="ARBA" id="ARBA00022443"/>
    </source>
</evidence>
<feature type="region of interest" description="Disordered" evidence="4">
    <location>
        <begin position="172"/>
        <end position="199"/>
    </location>
</feature>
<sequence>MVLQFDLVLKSHFIVTIVIAGIGWIILLGAVGAITSLFDRYSFISTSSGLMAALWLYILSLLILSFISNCFFAYRVGPILSAEGKALTAEEDSPLVKAINETYNNINFNISPTNNNNPVGTRFVPQPSPMYTSDVRSNQLSVVISPMETSSPIQANKTMYLAQAPMQSQYSTPVLPSTSTQAPMQSQYSTPVLPSTSTQAPMQSQYSTAVLPSTSTQVQQVAYNQNSTSIPQSIYIGNELNSNTITDDDYKYKAKAIYDYRGSPEDRTELSFVKGDDLDIASKEGKWWHARKADGTTGIAPNRGSPEDRTELSFAKGEYFDIANKDCKWWNAKKADGTTGIVPSNYMQIIETRIYDGYKYKAMKLYNYRGRPEYRTELSFAKGEYLDIASKKGSWWKARKADVPFVKPFINYEQNEQNFRVDVNPFKDFNNFNQIYEHNEQNSDSIVNKITGNPFNINYEQKEQNSDTRVHDGYKYKAKALSDYYGSPEDPTELSFVKGEYLDIANKEFKWWNARKADGTT</sequence>
<feature type="domain" description="SH3" evidence="6">
    <location>
        <begin position="473"/>
        <end position="521"/>
    </location>
</feature>
<keyword evidence="1 3" id="KW-0728">SH3 domain</keyword>
<dbReference type="SUPFAM" id="SSF50044">
    <property type="entry name" value="SH3-domain"/>
    <property type="match status" value="4"/>
</dbReference>
<keyword evidence="2" id="KW-0727">SH2 domain</keyword>
<keyword evidence="8" id="KW-1185">Reference proteome</keyword>
<dbReference type="InterPro" id="IPR036028">
    <property type="entry name" value="SH3-like_dom_sf"/>
</dbReference>
<dbReference type="InterPro" id="IPR043539">
    <property type="entry name" value="Grb2-like"/>
</dbReference>
<organism evidence="7 8">
    <name type="scientific">Gigaspora margarita</name>
    <dbReference type="NCBI Taxonomy" id="4874"/>
    <lineage>
        <taxon>Eukaryota</taxon>
        <taxon>Fungi</taxon>
        <taxon>Fungi incertae sedis</taxon>
        <taxon>Mucoromycota</taxon>
        <taxon>Glomeromycotina</taxon>
        <taxon>Glomeromycetes</taxon>
        <taxon>Diversisporales</taxon>
        <taxon>Gigasporaceae</taxon>
        <taxon>Gigaspora</taxon>
    </lineage>
</organism>
<proteinExistence type="predicted"/>
<dbReference type="Gene3D" id="2.30.30.40">
    <property type="entry name" value="SH3 Domains"/>
    <property type="match status" value="4"/>
</dbReference>
<evidence type="ECO:0000256" key="4">
    <source>
        <dbReference type="SAM" id="MobiDB-lite"/>
    </source>
</evidence>
<evidence type="ECO:0000313" key="7">
    <source>
        <dbReference type="EMBL" id="CAG8657544.1"/>
    </source>
</evidence>
<evidence type="ECO:0000256" key="3">
    <source>
        <dbReference type="PROSITE-ProRule" id="PRU00192"/>
    </source>
</evidence>
<dbReference type="PANTHER" id="PTHR46037">
    <property type="entry name" value="PROTEIN ENHANCER OF SEVENLESS 2B"/>
    <property type="match status" value="1"/>
</dbReference>
<gene>
    <name evidence="7" type="ORF">GMARGA_LOCUS9699</name>
</gene>
<feature type="non-terminal residue" evidence="7">
    <location>
        <position position="521"/>
    </location>
</feature>
<accession>A0ABN7UR65</accession>
<dbReference type="Pfam" id="PF00018">
    <property type="entry name" value="SH3_1"/>
    <property type="match status" value="2"/>
</dbReference>
<feature type="transmembrane region" description="Helical" evidence="5">
    <location>
        <begin position="50"/>
        <end position="74"/>
    </location>
</feature>
<dbReference type="InterPro" id="IPR001452">
    <property type="entry name" value="SH3_domain"/>
</dbReference>
<protein>
    <submittedName>
        <fullName evidence="7">2645_t:CDS:1</fullName>
    </submittedName>
</protein>
<evidence type="ECO:0000259" key="6">
    <source>
        <dbReference type="PROSITE" id="PS50002"/>
    </source>
</evidence>
<evidence type="ECO:0000313" key="8">
    <source>
        <dbReference type="Proteomes" id="UP000789901"/>
    </source>
</evidence>
<dbReference type="PROSITE" id="PS50002">
    <property type="entry name" value="SH3"/>
    <property type="match status" value="2"/>
</dbReference>
<dbReference type="SMART" id="SM00326">
    <property type="entry name" value="SH3"/>
    <property type="match status" value="4"/>
</dbReference>
<evidence type="ECO:0000256" key="2">
    <source>
        <dbReference type="ARBA" id="ARBA00022999"/>
    </source>
</evidence>
<name>A0ABN7UR65_GIGMA</name>
<evidence type="ECO:0000256" key="5">
    <source>
        <dbReference type="SAM" id="Phobius"/>
    </source>
</evidence>
<dbReference type="PRINTS" id="PR00452">
    <property type="entry name" value="SH3DOMAIN"/>
</dbReference>
<keyword evidence="5" id="KW-0472">Membrane</keyword>
<dbReference type="Proteomes" id="UP000789901">
    <property type="component" value="Unassembled WGS sequence"/>
</dbReference>
<reference evidence="7 8" key="1">
    <citation type="submission" date="2021-06" db="EMBL/GenBank/DDBJ databases">
        <authorList>
            <person name="Kallberg Y."/>
            <person name="Tangrot J."/>
            <person name="Rosling A."/>
        </authorList>
    </citation>
    <scope>NUCLEOTIDE SEQUENCE [LARGE SCALE GENOMIC DNA]</scope>
    <source>
        <strain evidence="7 8">120-4 pot B 10/14</strain>
    </source>
</reference>
<comment type="caution">
    <text evidence="7">The sequence shown here is derived from an EMBL/GenBank/DDBJ whole genome shotgun (WGS) entry which is preliminary data.</text>
</comment>
<dbReference type="EMBL" id="CAJVQB010005275">
    <property type="protein sequence ID" value="CAG8657544.1"/>
    <property type="molecule type" value="Genomic_DNA"/>
</dbReference>
<feature type="transmembrane region" description="Helical" evidence="5">
    <location>
        <begin position="12"/>
        <end position="38"/>
    </location>
</feature>
<keyword evidence="5" id="KW-1133">Transmembrane helix</keyword>
<keyword evidence="5" id="KW-0812">Transmembrane</keyword>